<feature type="transmembrane region" description="Helical" evidence="9">
    <location>
        <begin position="26"/>
        <end position="46"/>
    </location>
</feature>
<protein>
    <submittedName>
        <fullName evidence="10">Uncharacterized protein</fullName>
    </submittedName>
</protein>
<dbReference type="GO" id="GO:0046961">
    <property type="term" value="F:proton-transporting ATPase activity, rotational mechanism"/>
    <property type="evidence" value="ECO:0007669"/>
    <property type="project" value="InterPro"/>
</dbReference>
<evidence type="ECO:0000256" key="1">
    <source>
        <dbReference type="ARBA" id="ARBA00004127"/>
    </source>
</evidence>
<keyword evidence="6 9" id="KW-1133">Transmembrane helix</keyword>
<keyword evidence="11" id="KW-1185">Reference proteome</keyword>
<keyword evidence="7" id="KW-0406">Ion transport</keyword>
<dbReference type="InterPro" id="IPR008389">
    <property type="entry name" value="ATPase_V0-cplx_e1/e2_su"/>
</dbReference>
<keyword evidence="5" id="KW-0375">Hydrogen ion transport</keyword>
<reference evidence="10" key="1">
    <citation type="journal article" date="2020" name="Stud. Mycol.">
        <title>101 Dothideomycetes genomes: a test case for predicting lifestyles and emergence of pathogens.</title>
        <authorList>
            <person name="Haridas S."/>
            <person name="Albert R."/>
            <person name="Binder M."/>
            <person name="Bloem J."/>
            <person name="Labutti K."/>
            <person name="Salamov A."/>
            <person name="Andreopoulos B."/>
            <person name="Baker S."/>
            <person name="Barry K."/>
            <person name="Bills G."/>
            <person name="Bluhm B."/>
            <person name="Cannon C."/>
            <person name="Castanera R."/>
            <person name="Culley D."/>
            <person name="Daum C."/>
            <person name="Ezra D."/>
            <person name="Gonzalez J."/>
            <person name="Henrissat B."/>
            <person name="Kuo A."/>
            <person name="Liang C."/>
            <person name="Lipzen A."/>
            <person name="Lutzoni F."/>
            <person name="Magnuson J."/>
            <person name="Mondo S."/>
            <person name="Nolan M."/>
            <person name="Ohm R."/>
            <person name="Pangilinan J."/>
            <person name="Park H.-J."/>
            <person name="Ramirez L."/>
            <person name="Alfaro M."/>
            <person name="Sun H."/>
            <person name="Tritt A."/>
            <person name="Yoshinaga Y."/>
            <person name="Zwiers L.-H."/>
            <person name="Turgeon B."/>
            <person name="Goodwin S."/>
            <person name="Spatafora J."/>
            <person name="Crous P."/>
            <person name="Grigoriev I."/>
        </authorList>
    </citation>
    <scope>NUCLEOTIDE SEQUENCE</scope>
    <source>
        <strain evidence="10">CBS 115976</strain>
    </source>
</reference>
<gene>
    <name evidence="10" type="ORF">BT63DRAFT_451191</name>
</gene>
<evidence type="ECO:0000256" key="3">
    <source>
        <dbReference type="ARBA" id="ARBA00022448"/>
    </source>
</evidence>
<dbReference type="Pfam" id="PF05493">
    <property type="entry name" value="ATP_synt_H"/>
    <property type="match status" value="1"/>
</dbReference>
<proteinExistence type="inferred from homology"/>
<accession>A0A6A6ULP6</accession>
<evidence type="ECO:0000256" key="2">
    <source>
        <dbReference type="ARBA" id="ARBA00008328"/>
    </source>
</evidence>
<comment type="similarity">
    <text evidence="2">Belongs to the V-ATPase e1/e2 subunit family.</text>
</comment>
<dbReference type="PANTHER" id="PTHR12263:SF0">
    <property type="entry name" value="V-TYPE PROTON ATPASE SUBUNIT"/>
    <property type="match status" value="1"/>
</dbReference>
<sequence length="95" mass="10356">MLGNLRSSTSLLICTSDLSDSMANGWSIFIGLAFIALFSVASWFLAPKGDTQTVWRSGLIMSAVACYLMWAITLLAQLHPLITPLNNHLRVENSA</sequence>
<name>A0A6A6ULP6_9PEZI</name>
<dbReference type="GO" id="GO:0000220">
    <property type="term" value="C:vacuolar proton-transporting V-type ATPase, V0 domain"/>
    <property type="evidence" value="ECO:0007669"/>
    <property type="project" value="TreeGrafter"/>
</dbReference>
<evidence type="ECO:0000256" key="6">
    <source>
        <dbReference type="ARBA" id="ARBA00022989"/>
    </source>
</evidence>
<comment type="subcellular location">
    <subcellularLocation>
        <location evidence="1">Endomembrane system</location>
        <topology evidence="1">Multi-pass membrane protein</topology>
    </subcellularLocation>
</comment>
<evidence type="ECO:0000256" key="8">
    <source>
        <dbReference type="ARBA" id="ARBA00023136"/>
    </source>
</evidence>
<keyword evidence="4 9" id="KW-0812">Transmembrane</keyword>
<dbReference type="Proteomes" id="UP000799302">
    <property type="component" value="Unassembled WGS sequence"/>
</dbReference>
<dbReference type="OrthoDB" id="1508846at2759"/>
<evidence type="ECO:0000256" key="7">
    <source>
        <dbReference type="ARBA" id="ARBA00023065"/>
    </source>
</evidence>
<evidence type="ECO:0000313" key="10">
    <source>
        <dbReference type="EMBL" id="KAF2673159.1"/>
    </source>
</evidence>
<evidence type="ECO:0000256" key="4">
    <source>
        <dbReference type="ARBA" id="ARBA00022692"/>
    </source>
</evidence>
<organism evidence="10 11">
    <name type="scientific">Microthyrium microscopicum</name>
    <dbReference type="NCBI Taxonomy" id="703497"/>
    <lineage>
        <taxon>Eukaryota</taxon>
        <taxon>Fungi</taxon>
        <taxon>Dikarya</taxon>
        <taxon>Ascomycota</taxon>
        <taxon>Pezizomycotina</taxon>
        <taxon>Dothideomycetes</taxon>
        <taxon>Dothideomycetes incertae sedis</taxon>
        <taxon>Microthyriales</taxon>
        <taxon>Microthyriaceae</taxon>
        <taxon>Microthyrium</taxon>
    </lineage>
</organism>
<feature type="transmembrane region" description="Helical" evidence="9">
    <location>
        <begin position="58"/>
        <end position="78"/>
    </location>
</feature>
<dbReference type="EMBL" id="MU004231">
    <property type="protein sequence ID" value="KAF2673159.1"/>
    <property type="molecule type" value="Genomic_DNA"/>
</dbReference>
<dbReference type="GO" id="GO:0012505">
    <property type="term" value="C:endomembrane system"/>
    <property type="evidence" value="ECO:0007669"/>
    <property type="project" value="UniProtKB-SubCell"/>
</dbReference>
<evidence type="ECO:0000256" key="9">
    <source>
        <dbReference type="SAM" id="Phobius"/>
    </source>
</evidence>
<keyword evidence="8 9" id="KW-0472">Membrane</keyword>
<evidence type="ECO:0000313" key="11">
    <source>
        <dbReference type="Proteomes" id="UP000799302"/>
    </source>
</evidence>
<evidence type="ECO:0000256" key="5">
    <source>
        <dbReference type="ARBA" id="ARBA00022781"/>
    </source>
</evidence>
<dbReference type="PANTHER" id="PTHR12263">
    <property type="entry name" value="VACUOLAR ATP SYNTHASE SUBUNIT H"/>
    <property type="match status" value="1"/>
</dbReference>
<dbReference type="GO" id="GO:0007035">
    <property type="term" value="P:vacuolar acidification"/>
    <property type="evidence" value="ECO:0007669"/>
    <property type="project" value="TreeGrafter"/>
</dbReference>
<keyword evidence="3" id="KW-0813">Transport</keyword>
<dbReference type="AlphaFoldDB" id="A0A6A6ULP6"/>